<name>A0A9P8T1A5_9ASCO</name>
<dbReference type="Proteomes" id="UP000769157">
    <property type="component" value="Unassembled WGS sequence"/>
</dbReference>
<sequence>MQSKALFALATTIVAASAKNILLTNDDGWAATNIRALYRDLKAAGHDVIMVAPAEQRSGYGGKFQLDSSNTLQYDTLFSYPPAGSPSWGHEEDDLNVWYYNGTPAACVAVGLDYIIPTYFNNISVDLVVGGPNEGNNLGERDFVLSGTEGATFYAVERGYPAIAFSGANSNNSFFKDNLDTDPNHAPNIYSKKSVELIQALFEKQGDNPRALPLATGLNVNFPVAGSDLESDCLDPPYYQSRFTGSDYVPYAIAYNESTGLVDWANAETGTLDVAAAGDSSLPAEFNVVNGCASSITVFTLDPDAQKSAVDQIIGNFQSLLA</sequence>
<evidence type="ECO:0000256" key="2">
    <source>
        <dbReference type="ARBA" id="ARBA00022723"/>
    </source>
</evidence>
<dbReference type="Pfam" id="PF01975">
    <property type="entry name" value="SurE"/>
    <property type="match status" value="1"/>
</dbReference>
<dbReference type="NCBIfam" id="TIGR00087">
    <property type="entry name" value="surE"/>
    <property type="match status" value="1"/>
</dbReference>
<organism evidence="6 7">
    <name type="scientific">Ogataea philodendri</name>
    <dbReference type="NCBI Taxonomy" id="1378263"/>
    <lineage>
        <taxon>Eukaryota</taxon>
        <taxon>Fungi</taxon>
        <taxon>Dikarya</taxon>
        <taxon>Ascomycota</taxon>
        <taxon>Saccharomycotina</taxon>
        <taxon>Pichiomycetes</taxon>
        <taxon>Pichiales</taxon>
        <taxon>Pichiaceae</taxon>
        <taxon>Ogataea</taxon>
    </lineage>
</organism>
<evidence type="ECO:0000256" key="1">
    <source>
        <dbReference type="ARBA" id="ARBA00011062"/>
    </source>
</evidence>
<dbReference type="GeneID" id="70237799"/>
<feature type="chain" id="PRO_5040392112" description="Survival protein SurE-like phosphatase/nucleotidase domain-containing protein" evidence="4">
    <location>
        <begin position="19"/>
        <end position="322"/>
    </location>
</feature>
<accession>A0A9P8T1A5</accession>
<dbReference type="GO" id="GO:0008252">
    <property type="term" value="F:nucleotidase activity"/>
    <property type="evidence" value="ECO:0007669"/>
    <property type="project" value="InterPro"/>
</dbReference>
<dbReference type="InterPro" id="IPR002828">
    <property type="entry name" value="SurE-like_Pase/nucleotidase"/>
</dbReference>
<evidence type="ECO:0000313" key="7">
    <source>
        <dbReference type="Proteomes" id="UP000769157"/>
    </source>
</evidence>
<dbReference type="GO" id="GO:0046872">
    <property type="term" value="F:metal ion binding"/>
    <property type="evidence" value="ECO:0007669"/>
    <property type="project" value="UniProtKB-KW"/>
</dbReference>
<dbReference type="EMBL" id="JAEUBE010000378">
    <property type="protein sequence ID" value="KAH3662583.1"/>
    <property type="molecule type" value="Genomic_DNA"/>
</dbReference>
<proteinExistence type="inferred from homology"/>
<evidence type="ECO:0000256" key="3">
    <source>
        <dbReference type="ARBA" id="ARBA00022801"/>
    </source>
</evidence>
<evidence type="ECO:0000259" key="5">
    <source>
        <dbReference type="Pfam" id="PF01975"/>
    </source>
</evidence>
<evidence type="ECO:0000256" key="4">
    <source>
        <dbReference type="SAM" id="SignalP"/>
    </source>
</evidence>
<dbReference type="InterPro" id="IPR030048">
    <property type="entry name" value="SurE"/>
</dbReference>
<reference evidence="6" key="1">
    <citation type="journal article" date="2021" name="Open Biol.">
        <title>Shared evolutionary footprints suggest mitochondrial oxidative damage underlies multiple complex I losses in fungi.</title>
        <authorList>
            <person name="Schikora-Tamarit M.A."/>
            <person name="Marcet-Houben M."/>
            <person name="Nosek J."/>
            <person name="Gabaldon T."/>
        </authorList>
    </citation>
    <scope>NUCLEOTIDE SEQUENCE</scope>
    <source>
        <strain evidence="6">CBS6075</strain>
    </source>
</reference>
<comment type="caution">
    <text evidence="6">The sequence shown here is derived from an EMBL/GenBank/DDBJ whole genome shotgun (WGS) entry which is preliminary data.</text>
</comment>
<protein>
    <recommendedName>
        <fullName evidence="5">Survival protein SurE-like phosphatase/nucleotidase domain-containing protein</fullName>
    </recommendedName>
</protein>
<dbReference type="PANTHER" id="PTHR30457">
    <property type="entry name" value="5'-NUCLEOTIDASE SURE"/>
    <property type="match status" value="1"/>
</dbReference>
<keyword evidence="7" id="KW-1185">Reference proteome</keyword>
<dbReference type="SUPFAM" id="SSF64167">
    <property type="entry name" value="SurE-like"/>
    <property type="match status" value="1"/>
</dbReference>
<comment type="similarity">
    <text evidence="1">Belongs to the SurE nucleotidase family.</text>
</comment>
<dbReference type="AlphaFoldDB" id="A0A9P8T1A5"/>
<evidence type="ECO:0000313" key="6">
    <source>
        <dbReference type="EMBL" id="KAH3662583.1"/>
    </source>
</evidence>
<gene>
    <name evidence="6" type="ORF">OGAPHI_005835</name>
</gene>
<dbReference type="Gene3D" id="3.40.1210.10">
    <property type="entry name" value="Survival protein SurE-like phosphatase/nucleotidase"/>
    <property type="match status" value="1"/>
</dbReference>
<dbReference type="PANTHER" id="PTHR30457:SF0">
    <property type="entry name" value="PHOSPHATASE, PUTATIVE (AFU_ORTHOLOGUE AFUA_4G01070)-RELATED"/>
    <property type="match status" value="1"/>
</dbReference>
<reference evidence="6" key="2">
    <citation type="submission" date="2021-01" db="EMBL/GenBank/DDBJ databases">
        <authorList>
            <person name="Schikora-Tamarit M.A."/>
        </authorList>
    </citation>
    <scope>NUCLEOTIDE SEQUENCE</scope>
    <source>
        <strain evidence="6">CBS6075</strain>
    </source>
</reference>
<dbReference type="InterPro" id="IPR036523">
    <property type="entry name" value="SurE-like_sf"/>
</dbReference>
<dbReference type="OrthoDB" id="4018688at2759"/>
<keyword evidence="2" id="KW-0479">Metal-binding</keyword>
<keyword evidence="4" id="KW-0732">Signal</keyword>
<feature type="domain" description="Survival protein SurE-like phosphatase/nucleotidase" evidence="5">
    <location>
        <begin position="21"/>
        <end position="224"/>
    </location>
</feature>
<keyword evidence="3" id="KW-0378">Hydrolase</keyword>
<feature type="signal peptide" evidence="4">
    <location>
        <begin position="1"/>
        <end position="18"/>
    </location>
</feature>
<dbReference type="RefSeq" id="XP_046059672.1">
    <property type="nucleotide sequence ID" value="XM_046207059.1"/>
</dbReference>